<dbReference type="PROSITE" id="PS50893">
    <property type="entry name" value="ABC_TRANSPORTER_2"/>
    <property type="match status" value="1"/>
</dbReference>
<dbReference type="SMART" id="SM00382">
    <property type="entry name" value="AAA"/>
    <property type="match status" value="1"/>
</dbReference>
<dbReference type="GO" id="GO:0055085">
    <property type="term" value="P:transmembrane transport"/>
    <property type="evidence" value="ECO:0007669"/>
    <property type="project" value="UniProtKB-ARBA"/>
</dbReference>
<dbReference type="RefSeq" id="WP_238128262.1">
    <property type="nucleotide sequence ID" value="NZ_JAKNHJ010000014.1"/>
</dbReference>
<organism evidence="6 7">
    <name type="scientific">Varibaculum cambriense</name>
    <dbReference type="NCBI Taxonomy" id="184870"/>
    <lineage>
        <taxon>Bacteria</taxon>
        <taxon>Bacillati</taxon>
        <taxon>Actinomycetota</taxon>
        <taxon>Actinomycetes</taxon>
        <taxon>Actinomycetales</taxon>
        <taxon>Actinomycetaceae</taxon>
        <taxon>Varibaculum</taxon>
    </lineage>
</organism>
<dbReference type="PANTHER" id="PTHR43776:SF7">
    <property type="entry name" value="D,D-DIPEPTIDE TRANSPORT ATP-BINDING PROTEIN DDPF-RELATED"/>
    <property type="match status" value="1"/>
</dbReference>
<dbReference type="SUPFAM" id="SSF52540">
    <property type="entry name" value="P-loop containing nucleoside triphosphate hydrolases"/>
    <property type="match status" value="1"/>
</dbReference>
<dbReference type="PANTHER" id="PTHR43776">
    <property type="entry name" value="TRANSPORT ATP-BINDING PROTEIN"/>
    <property type="match status" value="1"/>
</dbReference>
<accession>A0AAJ1BEA7</accession>
<name>A0AAJ1BEA7_9ACTO</name>
<sequence length="272" mass="29850">MSEQPIFLAQDLVKIYPRSNGQVNAVAGVNLEIHAGERLGIVGESGSGKSTLVRMLCALSRPTSGQIWFAGQKITGLKEKQLGNLRSRVQIVFQDPLSSLDPRMRVGKIITEPLRSPWVRGREGVPTDTSARLEEVLTEVGLNSEDALKYPHQFSGGQRQRIALARALVARPEVLIADEAVSALDVSVRAQVLNLIMQIAQRDNLTLLFVSHDLAVVRHLCQRVVVMRAGKIVEAGSVERVFSDPQQDYTRELIAAAPRLPLKRPLGSAENL</sequence>
<dbReference type="InterPro" id="IPR050319">
    <property type="entry name" value="ABC_transp_ATP-bind"/>
</dbReference>
<dbReference type="GO" id="GO:0005524">
    <property type="term" value="F:ATP binding"/>
    <property type="evidence" value="ECO:0007669"/>
    <property type="project" value="UniProtKB-KW"/>
</dbReference>
<evidence type="ECO:0000256" key="2">
    <source>
        <dbReference type="ARBA" id="ARBA00022448"/>
    </source>
</evidence>
<dbReference type="Pfam" id="PF00005">
    <property type="entry name" value="ABC_tran"/>
    <property type="match status" value="1"/>
</dbReference>
<dbReference type="Gene3D" id="3.40.50.300">
    <property type="entry name" value="P-loop containing nucleotide triphosphate hydrolases"/>
    <property type="match status" value="1"/>
</dbReference>
<keyword evidence="4 6" id="KW-0067">ATP-binding</keyword>
<dbReference type="InterPro" id="IPR027417">
    <property type="entry name" value="P-loop_NTPase"/>
</dbReference>
<dbReference type="InterPro" id="IPR017871">
    <property type="entry name" value="ABC_transporter-like_CS"/>
</dbReference>
<evidence type="ECO:0000259" key="5">
    <source>
        <dbReference type="PROSITE" id="PS50893"/>
    </source>
</evidence>
<evidence type="ECO:0000313" key="7">
    <source>
        <dbReference type="Proteomes" id="UP001200537"/>
    </source>
</evidence>
<dbReference type="GO" id="GO:0016887">
    <property type="term" value="F:ATP hydrolysis activity"/>
    <property type="evidence" value="ECO:0007669"/>
    <property type="project" value="InterPro"/>
</dbReference>
<evidence type="ECO:0000256" key="3">
    <source>
        <dbReference type="ARBA" id="ARBA00022741"/>
    </source>
</evidence>
<keyword evidence="3" id="KW-0547">Nucleotide-binding</keyword>
<dbReference type="Proteomes" id="UP001200537">
    <property type="component" value="Unassembled WGS sequence"/>
</dbReference>
<keyword evidence="2" id="KW-0813">Transport</keyword>
<dbReference type="InterPro" id="IPR003593">
    <property type="entry name" value="AAA+_ATPase"/>
</dbReference>
<evidence type="ECO:0000256" key="4">
    <source>
        <dbReference type="ARBA" id="ARBA00022840"/>
    </source>
</evidence>
<evidence type="ECO:0000313" key="6">
    <source>
        <dbReference type="EMBL" id="MCG4618347.1"/>
    </source>
</evidence>
<dbReference type="EMBL" id="JAKNHJ010000014">
    <property type="protein sequence ID" value="MCG4618347.1"/>
    <property type="molecule type" value="Genomic_DNA"/>
</dbReference>
<feature type="domain" description="ABC transporter" evidence="5">
    <location>
        <begin position="7"/>
        <end position="254"/>
    </location>
</feature>
<protein>
    <submittedName>
        <fullName evidence="6">ATP-binding cassette domain-containing protein</fullName>
    </submittedName>
</protein>
<comment type="similarity">
    <text evidence="1">Belongs to the ABC transporter superfamily.</text>
</comment>
<dbReference type="CDD" id="cd03257">
    <property type="entry name" value="ABC_NikE_OppD_transporters"/>
    <property type="match status" value="1"/>
</dbReference>
<gene>
    <name evidence="6" type="ORF">L0M99_07565</name>
</gene>
<dbReference type="InterPro" id="IPR003439">
    <property type="entry name" value="ABC_transporter-like_ATP-bd"/>
</dbReference>
<proteinExistence type="inferred from homology"/>
<dbReference type="AlphaFoldDB" id="A0AAJ1BEA7"/>
<evidence type="ECO:0000256" key="1">
    <source>
        <dbReference type="ARBA" id="ARBA00005417"/>
    </source>
</evidence>
<comment type="caution">
    <text evidence="6">The sequence shown here is derived from an EMBL/GenBank/DDBJ whole genome shotgun (WGS) entry which is preliminary data.</text>
</comment>
<reference evidence="6" key="1">
    <citation type="submission" date="2022-01" db="EMBL/GenBank/DDBJ databases">
        <title>Collection of gut derived symbiotic bacterial strains cultured from healthy donors.</title>
        <authorList>
            <person name="Lin H."/>
            <person name="Kohout C."/>
            <person name="Waligurski E."/>
            <person name="Pamer E.G."/>
        </authorList>
    </citation>
    <scope>NUCLEOTIDE SEQUENCE</scope>
    <source>
        <strain evidence="6">DFI.7.46</strain>
    </source>
</reference>
<dbReference type="PROSITE" id="PS00211">
    <property type="entry name" value="ABC_TRANSPORTER_1"/>
    <property type="match status" value="1"/>
</dbReference>